<dbReference type="GO" id="GO:0098826">
    <property type="term" value="C:endoplasmic reticulum tubular network membrane"/>
    <property type="evidence" value="ECO:0007669"/>
    <property type="project" value="UniProtKB-UniRule"/>
</dbReference>
<dbReference type="PANTHER" id="PTHR22166">
    <property type="entry name" value="ENDOPLASMIC RETICULUM JUNCTION FORMATION PROTEIN LUNAPARK"/>
    <property type="match status" value="1"/>
</dbReference>
<dbReference type="Proteomes" id="UP001050691">
    <property type="component" value="Unassembled WGS sequence"/>
</dbReference>
<comment type="caution">
    <text evidence="4">The sequence shown here is derived from an EMBL/GenBank/DDBJ whole genome shotgun (WGS) entry which is preliminary data.</text>
</comment>
<feature type="domain" description="Lunapark zinc ribbon" evidence="3">
    <location>
        <begin position="74"/>
        <end position="131"/>
    </location>
</feature>
<reference evidence="4" key="1">
    <citation type="submission" date="2021-10" db="EMBL/GenBank/DDBJ databases">
        <title>De novo Genome Assembly of Clathrus columnatus (Basidiomycota, Fungi) Using Illumina and Nanopore Sequence Data.</title>
        <authorList>
            <person name="Ogiso-Tanaka E."/>
            <person name="Itagaki H."/>
            <person name="Hosoya T."/>
            <person name="Hosaka K."/>
        </authorList>
    </citation>
    <scope>NUCLEOTIDE SEQUENCE</scope>
    <source>
        <strain evidence="4">MO-923</strain>
    </source>
</reference>
<proteinExistence type="inferred from homology"/>
<comment type="subcellular location">
    <subcellularLocation>
        <location evidence="1">Endoplasmic reticulum membrane</location>
        <topology evidence="1">Multi-pass membrane protein</topology>
    </subcellularLocation>
</comment>
<evidence type="ECO:0000256" key="1">
    <source>
        <dbReference type="RuleBase" id="RU367073"/>
    </source>
</evidence>
<keyword evidence="1" id="KW-0863">Zinc-finger</keyword>
<evidence type="ECO:0000259" key="3">
    <source>
        <dbReference type="Pfam" id="PF10058"/>
    </source>
</evidence>
<dbReference type="GO" id="GO:1903373">
    <property type="term" value="P:positive regulation of endoplasmic reticulum tubular network organization"/>
    <property type="evidence" value="ECO:0007669"/>
    <property type="project" value="UniProtKB-UniRule"/>
</dbReference>
<dbReference type="Pfam" id="PF10058">
    <property type="entry name" value="Zn_ribbon_10"/>
    <property type="match status" value="1"/>
</dbReference>
<evidence type="ECO:0000313" key="5">
    <source>
        <dbReference type="Proteomes" id="UP001050691"/>
    </source>
</evidence>
<comment type="domain">
    <text evidence="1">The C4-type zinc finger motif is necessary both for its ER three-way tubular junction localization and formation.</text>
</comment>
<keyword evidence="1" id="KW-0479">Metal-binding</keyword>
<feature type="compositionally biased region" description="Low complexity" evidence="2">
    <location>
        <begin position="147"/>
        <end position="186"/>
    </location>
</feature>
<evidence type="ECO:0000313" key="4">
    <source>
        <dbReference type="EMBL" id="GJJ15218.1"/>
    </source>
</evidence>
<keyword evidence="5" id="KW-1185">Reference proteome</keyword>
<dbReference type="InterPro" id="IPR040115">
    <property type="entry name" value="Lnp"/>
</dbReference>
<keyword evidence="1" id="KW-0862">Zinc</keyword>
<accession>A0AAV5AQ98</accession>
<dbReference type="PANTHER" id="PTHR22166:SF12">
    <property type="entry name" value="ENDOPLASMIC RETICULUM JUNCTION FORMATION PROTEIN LUNAPARK"/>
    <property type="match status" value="1"/>
</dbReference>
<dbReference type="AlphaFoldDB" id="A0AAV5AQ98"/>
<organism evidence="4 5">
    <name type="scientific">Clathrus columnatus</name>
    <dbReference type="NCBI Taxonomy" id="1419009"/>
    <lineage>
        <taxon>Eukaryota</taxon>
        <taxon>Fungi</taxon>
        <taxon>Dikarya</taxon>
        <taxon>Basidiomycota</taxon>
        <taxon>Agaricomycotina</taxon>
        <taxon>Agaricomycetes</taxon>
        <taxon>Phallomycetidae</taxon>
        <taxon>Phallales</taxon>
        <taxon>Clathraceae</taxon>
        <taxon>Clathrus</taxon>
    </lineage>
</organism>
<comment type="function">
    <text evidence="1">Plays a role in determining ER morphology.</text>
</comment>
<gene>
    <name evidence="4" type="ORF">Clacol_009494</name>
</gene>
<protein>
    <recommendedName>
        <fullName evidence="1">Endoplasmic reticulum junction formation protein lunapark</fullName>
    </recommendedName>
</protein>
<feature type="region of interest" description="Disordered" evidence="2">
    <location>
        <begin position="147"/>
        <end position="229"/>
    </location>
</feature>
<dbReference type="InterPro" id="IPR019273">
    <property type="entry name" value="Lunapark_Znf"/>
</dbReference>
<comment type="similarity">
    <text evidence="1">Belongs to the lunapark family.</text>
</comment>
<dbReference type="GO" id="GO:0008270">
    <property type="term" value="F:zinc ion binding"/>
    <property type="evidence" value="ECO:0007669"/>
    <property type="project" value="UniProtKB-KW"/>
</dbReference>
<dbReference type="EMBL" id="BPWL01000010">
    <property type="protein sequence ID" value="GJJ15218.1"/>
    <property type="molecule type" value="Genomic_DNA"/>
</dbReference>
<evidence type="ECO:0000256" key="2">
    <source>
        <dbReference type="SAM" id="MobiDB-lite"/>
    </source>
</evidence>
<keyword evidence="1" id="KW-0256">Endoplasmic reticulum</keyword>
<dbReference type="GO" id="GO:0071788">
    <property type="term" value="P:endoplasmic reticulum tubular network maintenance"/>
    <property type="evidence" value="ECO:0007669"/>
    <property type="project" value="UniProtKB-UniRule"/>
</dbReference>
<name>A0AAV5AQ98_9AGAM</name>
<sequence>MPPQTPQSQGKVHPQALLHNIQPGQTVPPQTPIRGGIPSIPYSRAFYTLSPVFIYLNTVKIAVIGQLPPPKKQWYDKVADALLGDDTATTGPQASSRYALICEKCFTHNGLVKEDQWEDAQYLCPKCGHFNKSMRARKALHPSTIASPVSTATTTSTIDSSAPPTSSSIRSSVVPSTTPSDPPSQDTEPHHHVPTSPVMTKKRIPEKSPLSESTVLVEKSDAEEMDIDS</sequence>